<name>A0A8S3VQS7_MYTED</name>
<dbReference type="Pfam" id="PF05735">
    <property type="entry name" value="TSP_C"/>
    <property type="match status" value="1"/>
</dbReference>
<dbReference type="Pfam" id="PF11598">
    <property type="entry name" value="COMP"/>
    <property type="match status" value="1"/>
</dbReference>
<feature type="compositionally biased region" description="Low complexity" evidence="13">
    <location>
        <begin position="1209"/>
        <end position="1220"/>
    </location>
</feature>
<feature type="domain" description="B box-type" evidence="15">
    <location>
        <begin position="1251"/>
        <end position="1293"/>
    </location>
</feature>
<dbReference type="Pfam" id="PF02412">
    <property type="entry name" value="TSP_3"/>
    <property type="match status" value="5"/>
</dbReference>
<accession>A0A8S3VQS7</accession>
<dbReference type="EMBL" id="CAJPWZ010003331">
    <property type="protein sequence ID" value="CAG2257773.1"/>
    <property type="molecule type" value="Genomic_DNA"/>
</dbReference>
<dbReference type="Gene3D" id="3.30.160.60">
    <property type="entry name" value="Classic Zinc Finger"/>
    <property type="match status" value="1"/>
</dbReference>
<keyword evidence="4" id="KW-0677">Repeat</keyword>
<dbReference type="InterPro" id="IPR013320">
    <property type="entry name" value="ConA-like_dom_sf"/>
</dbReference>
<evidence type="ECO:0000256" key="6">
    <source>
        <dbReference type="ARBA" id="ARBA00022889"/>
    </source>
</evidence>
<dbReference type="CDD" id="cd00054">
    <property type="entry name" value="EGF_CA"/>
    <property type="match status" value="4"/>
</dbReference>
<evidence type="ECO:0000256" key="1">
    <source>
        <dbReference type="ARBA" id="ARBA00009456"/>
    </source>
</evidence>
<evidence type="ECO:0000313" key="17">
    <source>
        <dbReference type="EMBL" id="CAG2257773.1"/>
    </source>
</evidence>
<feature type="compositionally biased region" description="Low complexity" evidence="13">
    <location>
        <begin position="1157"/>
        <end position="1170"/>
    </location>
</feature>
<keyword evidence="7" id="KW-1015">Disulfide bond</keyword>
<dbReference type="CDD" id="cd19757">
    <property type="entry name" value="Bbox1"/>
    <property type="match status" value="1"/>
</dbReference>
<dbReference type="InterPro" id="IPR000315">
    <property type="entry name" value="Znf_B-box"/>
</dbReference>
<evidence type="ECO:0000256" key="10">
    <source>
        <dbReference type="PROSITE-ProRule" id="PRU00076"/>
    </source>
</evidence>
<dbReference type="GO" id="GO:0008270">
    <property type="term" value="F:zinc ion binding"/>
    <property type="evidence" value="ECO:0007669"/>
    <property type="project" value="UniProtKB-KW"/>
</dbReference>
<dbReference type="InterPro" id="IPR003367">
    <property type="entry name" value="Thrombospondin_3-like_rpt"/>
</dbReference>
<dbReference type="Gene3D" id="4.10.1080.10">
    <property type="entry name" value="TSP type-3 repeat"/>
    <property type="match status" value="1"/>
</dbReference>
<dbReference type="GO" id="GO:0005576">
    <property type="term" value="C:extracellular region"/>
    <property type="evidence" value="ECO:0007669"/>
    <property type="project" value="InterPro"/>
</dbReference>
<sequence length="1979" mass="219371">MHPFNSAIPPRVLNVEIETADNELYEVFSRTEDVFLSGELPPSSVQRSGVTFLFSGQDFVAGTQFAVYIDFNVNQVIIRSSSRAVGDDSMTFQTPLLKTTDGIKMIIHFHNLFRQRNVADLYVNCVRQGQTRSKLPFKAMLYGKQTIKKEDEFNFYWNADIHMILKRQHCSTLQPSFTRPTQRPFLPLPKSHQRSSQVITVPERDGTPITRQQNEVSNVIPAREFRGVEINVVKGPDGPNKQTNSGDGYRTETKTVNHFQDVNNLLTDALKELTSSVKSLQEEIKKQATETRSLREIINKCDMCTVLSERAPRDQLTLKKLTCADNPCSNQVSCRNTKRGFKCGKCPPGFKGNGKKCFLRPNCKLQPCFKGVLCTNTRKGYKCGKCPSGMEGDGTKTGANTKSGHTCGHCPIGFTGNGSKDDCKKIIIGCNTNPCFEGVLCKDTKTGYECNACPEGMKGNGERDGCKPSCNSDPCYDRVECSETETGFTCGACPSGKTGTGLKNECATIIVTCSSKPCFEGSLCTNTEDGFQCGPCPSGMTGNGTINGCMSLPITCSSSPSPCFPGATCEDITDGYICGNCPPGFEGNGTYCSDIDECELSNPCSNMSSCINLEPGFRCTECPSGYTGATVEGVGLNDTTTKQICSDFDECSIDNGVCVNFSLCQNTVGSFECGPCIDGYYGNQTDGCKKLGTKCPDQESECDINARCIKHQRKAGFFCQCNIGFAGDGYICGEDFDIDGVPDKPLDCSGSRCLRDNCRVIPNSGQEDTDLDGVGDACDDDIDDDGIPNSPDNCEFVVNPDQEHIGNDEDKFGDACDNCPSLSNPDQIDTDQDGYGDACDSDMDNDESINTDSDDVGDACDNCINMSNYLQLDDDNDGIGNECDTNIDLDNDGIQDDRDNCLNQANSDQIDTDKDGVGDACDDDDDDDTILDDVDNCPLVYNINQTDTNGDGYGDACQFDSDGDGYPDDEDVCPHNAGVFATDFRSYRTVTLDPVGDSQIDPKWVILHGGAEIYQVMNSDPGVAIGNTTATRIFKNGCQKFQRQTMAEAEDKAVKFQSPDPTPEEKEPTKMSFESLPMNENQNETPEVVHEIIRLKEKAEQFMKDQLPQSPGHASSLSTKGTENSSAQIASEQKLTPTPRSTSKPNTAASKTKPRSKTPISSRSSSVTSRKTPDSIPKTVQKGMSSKSSFTPRSGRMSTGKIQLSPIQSHNSSSRVSSRNKTFTSANSSISIDLSEREHTKDFEGLTCTPCENQDTFHEAHYWCRDCNEALCEACSDHHKSLGMSKTHKLIKISETDEMPFTLKIKENCSFHKHKKYEFFCTEHDVSICAQCVTSTHKFCNDVLTVDDAAQKSLSFTDMKLIDEKMKVWSQMVEKLQTQRARNLRELDLQRSSIEKEIKRFRDELVKHFDAMQQKSLDELADVYSKNMKEIQRQNQILQERQLSLGDMQRDIKMMQTYASQYQVFLGNRELKEKQTQEMKLLKVFEGQFNHVTLEFVVTNFMDLPLKVEKFGIVRSNIKPMPLSMDIKFDKKEKDKKAANQAVVTTMPSNIILKSKGCFSVEKGSNFNFIRGGTILSDGRIILLDHNNKCLIVFSPKGSILDRITFYSCPWDVACLEPGQVGLTIPDKKEIVIMETKKFSLVQQIKVNNPCTGIAAMDGRIVVVCEKVGFVILDRTGTIAATLKCDVSGVRYVVAAFGNLYYTDFIRKTVNCIDLNGSKVFKFQNDNLKYPCGITAIRDEFVLVTGYNSKNVIAVSADGKYHEIVLTHRDGLMYPTAIDYCHETSDSSFGGVDFSATFFINSGVDDDYAGFIFSYQDSSSFYVVMWKKSEQTYWHATPFRAVAQPGIQLKVVKSLTGPGEDLRNALWHTGDTENQVRLLWQDPLNVGWKDKTAYRMELIHRPNNGLIRVQFFEGTELLADSGNIIDTTLRGGKLGVFCFSQEKVIFSNMLYRCNDFVPEGLMDENYSFNGTEIHSKTRR</sequence>
<dbReference type="InterPro" id="IPR024665">
    <property type="entry name" value="TSP/COMP_CC"/>
</dbReference>
<dbReference type="SMART" id="SM00179">
    <property type="entry name" value="EGF_CA"/>
    <property type="match status" value="7"/>
</dbReference>
<keyword evidence="18" id="KW-1185">Reference proteome</keyword>
<evidence type="ECO:0000259" key="15">
    <source>
        <dbReference type="PROSITE" id="PS50119"/>
    </source>
</evidence>
<dbReference type="Proteomes" id="UP000683360">
    <property type="component" value="Unassembled WGS sequence"/>
</dbReference>
<evidence type="ECO:0000313" key="18">
    <source>
        <dbReference type="Proteomes" id="UP000683360"/>
    </source>
</evidence>
<keyword evidence="9" id="KW-0863">Zinc-finger</keyword>
<evidence type="ECO:0000256" key="7">
    <source>
        <dbReference type="ARBA" id="ARBA00023157"/>
    </source>
</evidence>
<dbReference type="FunFam" id="2.10.25.10:FF:000025">
    <property type="entry name" value="Thrombospondin 3"/>
    <property type="match status" value="1"/>
</dbReference>
<dbReference type="SMART" id="SM00336">
    <property type="entry name" value="BBOX"/>
    <property type="match status" value="2"/>
</dbReference>
<protein>
    <submittedName>
        <fullName evidence="17">THBS2S</fullName>
    </submittedName>
</protein>
<evidence type="ECO:0000256" key="13">
    <source>
        <dbReference type="SAM" id="MobiDB-lite"/>
    </source>
</evidence>
<dbReference type="Gene3D" id="2.10.25.10">
    <property type="entry name" value="Laminin"/>
    <property type="match status" value="8"/>
</dbReference>
<dbReference type="Gene3D" id="2.120.10.30">
    <property type="entry name" value="TolB, C-terminal domain"/>
    <property type="match status" value="1"/>
</dbReference>
<dbReference type="SUPFAM" id="SSF101898">
    <property type="entry name" value="NHL repeat"/>
    <property type="match status" value="1"/>
</dbReference>
<dbReference type="InterPro" id="IPR009030">
    <property type="entry name" value="Growth_fac_rcpt_cys_sf"/>
</dbReference>
<dbReference type="OrthoDB" id="14563at2759"/>
<feature type="region of interest" description="Disordered" evidence="13">
    <location>
        <begin position="1045"/>
        <end position="1086"/>
    </location>
</feature>
<proteinExistence type="inferred from homology"/>
<dbReference type="InterPro" id="IPR018097">
    <property type="entry name" value="EGF_Ca-bd_CS"/>
</dbReference>
<feature type="domain" description="B box-type" evidence="15">
    <location>
        <begin position="1304"/>
        <end position="1338"/>
    </location>
</feature>
<feature type="repeat" description="TSP type-3" evidence="11">
    <location>
        <begin position="767"/>
        <end position="802"/>
    </location>
</feature>
<dbReference type="InterPro" id="IPR008859">
    <property type="entry name" value="Thrombospondin_C"/>
</dbReference>
<dbReference type="InterPro" id="IPR028974">
    <property type="entry name" value="TSP_type-3_rpt"/>
</dbReference>
<dbReference type="FunFam" id="2.60.120.200:FF:000002">
    <property type="entry name" value="Thrombospondin 3"/>
    <property type="match status" value="1"/>
</dbReference>
<dbReference type="SUPFAM" id="SSF57196">
    <property type="entry name" value="EGF/Laminin"/>
    <property type="match status" value="1"/>
</dbReference>
<comment type="caution">
    <text evidence="10">Lacks conserved residue(s) required for the propagation of feature annotation.</text>
</comment>
<evidence type="ECO:0000256" key="5">
    <source>
        <dbReference type="ARBA" id="ARBA00022837"/>
    </source>
</evidence>
<evidence type="ECO:0000256" key="2">
    <source>
        <dbReference type="ARBA" id="ARBA00022536"/>
    </source>
</evidence>
<feature type="domain" description="EGF-like" evidence="14">
    <location>
        <begin position="552"/>
        <end position="593"/>
    </location>
</feature>
<evidence type="ECO:0000256" key="9">
    <source>
        <dbReference type="PROSITE-ProRule" id="PRU00024"/>
    </source>
</evidence>
<keyword evidence="9" id="KW-0862">Zinc</keyword>
<dbReference type="PROSITE" id="PS50026">
    <property type="entry name" value="EGF_3"/>
    <property type="match status" value="2"/>
</dbReference>
<dbReference type="PROSITE" id="PS51236">
    <property type="entry name" value="TSP_CTER"/>
    <property type="match status" value="2"/>
</dbReference>
<keyword evidence="5 11" id="KW-0106">Calcium</keyword>
<dbReference type="Pfam" id="PF07645">
    <property type="entry name" value="EGF_CA"/>
    <property type="match status" value="2"/>
</dbReference>
<feature type="domain" description="TSP C-terminal" evidence="16">
    <location>
        <begin position="985"/>
        <end position="1029"/>
    </location>
</feature>
<reference evidence="17" key="1">
    <citation type="submission" date="2021-03" db="EMBL/GenBank/DDBJ databases">
        <authorList>
            <person name="Bekaert M."/>
        </authorList>
    </citation>
    <scope>NUCLEOTIDE SEQUENCE</scope>
</reference>
<dbReference type="InterPro" id="IPR001881">
    <property type="entry name" value="EGF-like_Ca-bd_dom"/>
</dbReference>
<dbReference type="PROSITE" id="PS51234">
    <property type="entry name" value="TSP3"/>
    <property type="match status" value="2"/>
</dbReference>
<evidence type="ECO:0000259" key="14">
    <source>
        <dbReference type="PROSITE" id="PS50026"/>
    </source>
</evidence>
<keyword evidence="3" id="KW-0732">Signal</keyword>
<evidence type="ECO:0000256" key="3">
    <source>
        <dbReference type="ARBA" id="ARBA00022729"/>
    </source>
</evidence>
<dbReference type="InterPro" id="IPR011042">
    <property type="entry name" value="6-blade_b-propeller_TolB-like"/>
</dbReference>
<evidence type="ECO:0000259" key="16">
    <source>
        <dbReference type="PROSITE" id="PS51236"/>
    </source>
</evidence>
<keyword evidence="9" id="KW-0479">Metal-binding</keyword>
<dbReference type="PANTHER" id="PTHR10199:SF100">
    <property type="entry name" value="THROMBOSPONDIN, ISOFORM A"/>
    <property type="match status" value="1"/>
</dbReference>
<keyword evidence="2 10" id="KW-0245">EGF-like domain</keyword>
<organism evidence="17 18">
    <name type="scientific">Mytilus edulis</name>
    <name type="common">Blue mussel</name>
    <dbReference type="NCBI Taxonomy" id="6550"/>
    <lineage>
        <taxon>Eukaryota</taxon>
        <taxon>Metazoa</taxon>
        <taxon>Spiralia</taxon>
        <taxon>Lophotrochozoa</taxon>
        <taxon>Mollusca</taxon>
        <taxon>Bivalvia</taxon>
        <taxon>Autobranchia</taxon>
        <taxon>Pteriomorphia</taxon>
        <taxon>Mytilida</taxon>
        <taxon>Mytiloidea</taxon>
        <taxon>Mytilidae</taxon>
        <taxon>Mytilinae</taxon>
        <taxon>Mytilus</taxon>
    </lineage>
</organism>
<feature type="coiled-coil region" evidence="12">
    <location>
        <begin position="263"/>
        <end position="297"/>
    </location>
</feature>
<feature type="domain" description="EGF-like" evidence="14">
    <location>
        <begin position="594"/>
        <end position="632"/>
    </location>
</feature>
<dbReference type="FunFam" id="4.10.1080.10:FF:000004">
    <property type="entry name" value="Cartilage oligomeric matrix protein"/>
    <property type="match status" value="1"/>
</dbReference>
<feature type="coiled-coil region" evidence="12">
    <location>
        <begin position="1384"/>
        <end position="1441"/>
    </location>
</feature>
<evidence type="ECO:0000256" key="12">
    <source>
        <dbReference type="SAM" id="Coils"/>
    </source>
</evidence>
<feature type="region of interest" description="Disordered" evidence="13">
    <location>
        <begin position="1104"/>
        <end position="1229"/>
    </location>
</feature>
<dbReference type="InterPro" id="IPR017897">
    <property type="entry name" value="Thrombospondin_3_rpt"/>
</dbReference>
<feature type="repeat" description="TSP type-3" evidence="11">
    <location>
        <begin position="910"/>
        <end position="945"/>
    </location>
</feature>
<dbReference type="SUPFAM" id="SSF103647">
    <property type="entry name" value="TSP type-3 repeat"/>
    <property type="match status" value="3"/>
</dbReference>
<dbReference type="PANTHER" id="PTHR10199">
    <property type="entry name" value="THROMBOSPONDIN"/>
    <property type="match status" value="1"/>
</dbReference>
<evidence type="ECO:0000256" key="4">
    <source>
        <dbReference type="ARBA" id="ARBA00022737"/>
    </source>
</evidence>
<dbReference type="SUPFAM" id="SSF57845">
    <property type="entry name" value="B-box zinc-binding domain"/>
    <property type="match status" value="1"/>
</dbReference>
<dbReference type="SUPFAM" id="SSF57184">
    <property type="entry name" value="Growth factor receptor domain"/>
    <property type="match status" value="1"/>
</dbReference>
<feature type="domain" description="TSP C-terminal" evidence="16">
    <location>
        <begin position="1739"/>
        <end position="1958"/>
    </location>
</feature>
<dbReference type="FunFam" id="4.10.1080.10:FF:000001">
    <property type="entry name" value="Thrombospondin 3"/>
    <property type="match status" value="1"/>
</dbReference>
<comment type="caution">
    <text evidence="17">The sequence shown here is derived from an EMBL/GenBank/DDBJ whole genome shotgun (WGS) entry which is preliminary data.</text>
</comment>
<evidence type="ECO:0000256" key="8">
    <source>
        <dbReference type="ARBA" id="ARBA00023180"/>
    </source>
</evidence>
<dbReference type="PROSITE" id="PS50119">
    <property type="entry name" value="ZF_BBOX"/>
    <property type="match status" value="2"/>
</dbReference>
<gene>
    <name evidence="17" type="ORF">MEDL_68888</name>
</gene>
<dbReference type="PROSITE" id="PS01187">
    <property type="entry name" value="EGF_CA"/>
    <property type="match status" value="2"/>
</dbReference>
<evidence type="ECO:0000256" key="11">
    <source>
        <dbReference type="PROSITE-ProRule" id="PRU00634"/>
    </source>
</evidence>
<feature type="compositionally biased region" description="Polar residues" evidence="13">
    <location>
        <begin position="1107"/>
        <end position="1150"/>
    </location>
</feature>
<dbReference type="SUPFAM" id="SSF49899">
    <property type="entry name" value="Concanavalin A-like lectins/glucanases"/>
    <property type="match status" value="2"/>
</dbReference>
<feature type="compositionally biased region" description="Polar residues" evidence="13">
    <location>
        <begin position="1182"/>
        <end position="1208"/>
    </location>
</feature>
<dbReference type="FunFam" id="2.10.25.10:FF:000027">
    <property type="entry name" value="Thrombospondin 3"/>
    <property type="match status" value="1"/>
</dbReference>
<keyword evidence="12" id="KW-0175">Coiled coil</keyword>
<dbReference type="PROSITE" id="PS01186">
    <property type="entry name" value="EGF_2"/>
    <property type="match status" value="1"/>
</dbReference>
<dbReference type="SMART" id="SM00181">
    <property type="entry name" value="EGF"/>
    <property type="match status" value="9"/>
</dbReference>
<dbReference type="Gene3D" id="2.60.120.200">
    <property type="match status" value="2"/>
</dbReference>
<dbReference type="GO" id="GO:0007155">
    <property type="term" value="P:cell adhesion"/>
    <property type="evidence" value="ECO:0007669"/>
    <property type="project" value="UniProtKB-KW"/>
</dbReference>
<keyword evidence="6" id="KW-0130">Cell adhesion</keyword>
<comment type="similarity">
    <text evidence="1">Belongs to the thrombospondin family.</text>
</comment>
<keyword evidence="8" id="KW-0325">Glycoprotein</keyword>
<dbReference type="GO" id="GO:0005509">
    <property type="term" value="F:calcium ion binding"/>
    <property type="evidence" value="ECO:0007669"/>
    <property type="project" value="UniProtKB-UniRule"/>
</dbReference>
<dbReference type="InterPro" id="IPR049883">
    <property type="entry name" value="NOTCH1_EGF-like"/>
</dbReference>
<dbReference type="InterPro" id="IPR000742">
    <property type="entry name" value="EGF"/>
</dbReference>